<dbReference type="AlphaFoldDB" id="A0AAW0VU40"/>
<keyword evidence="2" id="KW-0732">Signal</keyword>
<feature type="non-terminal residue" evidence="3">
    <location>
        <position position="110"/>
    </location>
</feature>
<dbReference type="EMBL" id="JARKIK010001306">
    <property type="protein sequence ID" value="KAK8719789.1"/>
    <property type="molecule type" value="Genomic_DNA"/>
</dbReference>
<dbReference type="Proteomes" id="UP001445076">
    <property type="component" value="Unassembled WGS sequence"/>
</dbReference>
<feature type="chain" id="PRO_5043609420" evidence="2">
    <location>
        <begin position="18"/>
        <end position="110"/>
    </location>
</feature>
<name>A0AAW0VU40_CHEQU</name>
<feature type="signal peptide" evidence="2">
    <location>
        <begin position="1"/>
        <end position="17"/>
    </location>
</feature>
<feature type="compositionally biased region" description="Basic residues" evidence="1">
    <location>
        <begin position="90"/>
        <end position="110"/>
    </location>
</feature>
<evidence type="ECO:0000256" key="2">
    <source>
        <dbReference type="SAM" id="SignalP"/>
    </source>
</evidence>
<evidence type="ECO:0000313" key="3">
    <source>
        <dbReference type="EMBL" id="KAK8719789.1"/>
    </source>
</evidence>
<reference evidence="3 4" key="1">
    <citation type="journal article" date="2024" name="BMC Genomics">
        <title>Genome assembly of redclaw crayfish (Cherax quadricarinatus) provides insights into its immune adaptation and hypoxia tolerance.</title>
        <authorList>
            <person name="Liu Z."/>
            <person name="Zheng J."/>
            <person name="Li H."/>
            <person name="Fang K."/>
            <person name="Wang S."/>
            <person name="He J."/>
            <person name="Zhou D."/>
            <person name="Weng S."/>
            <person name="Chi M."/>
            <person name="Gu Z."/>
            <person name="He J."/>
            <person name="Li F."/>
            <person name="Wang M."/>
        </authorList>
    </citation>
    <scope>NUCLEOTIDE SEQUENCE [LARGE SCALE GENOMIC DNA]</scope>
    <source>
        <strain evidence="3">ZL_2023a</strain>
    </source>
</reference>
<evidence type="ECO:0000313" key="4">
    <source>
        <dbReference type="Proteomes" id="UP001445076"/>
    </source>
</evidence>
<accession>A0AAW0VU40</accession>
<gene>
    <name evidence="3" type="ORF">OTU49_013769</name>
</gene>
<evidence type="ECO:0000256" key="1">
    <source>
        <dbReference type="SAM" id="MobiDB-lite"/>
    </source>
</evidence>
<comment type="caution">
    <text evidence="3">The sequence shown here is derived from an EMBL/GenBank/DDBJ whole genome shotgun (WGS) entry which is preliminary data.</text>
</comment>
<protein>
    <submittedName>
        <fullName evidence="3">Uncharacterized protein</fullName>
    </submittedName>
</protein>
<feature type="compositionally biased region" description="Basic residues" evidence="1">
    <location>
        <begin position="30"/>
        <end position="39"/>
    </location>
</feature>
<organism evidence="3 4">
    <name type="scientific">Cherax quadricarinatus</name>
    <name type="common">Australian red claw crayfish</name>
    <dbReference type="NCBI Taxonomy" id="27406"/>
    <lineage>
        <taxon>Eukaryota</taxon>
        <taxon>Metazoa</taxon>
        <taxon>Ecdysozoa</taxon>
        <taxon>Arthropoda</taxon>
        <taxon>Crustacea</taxon>
        <taxon>Multicrustacea</taxon>
        <taxon>Malacostraca</taxon>
        <taxon>Eumalacostraca</taxon>
        <taxon>Eucarida</taxon>
        <taxon>Decapoda</taxon>
        <taxon>Pleocyemata</taxon>
        <taxon>Astacidea</taxon>
        <taxon>Parastacoidea</taxon>
        <taxon>Parastacidae</taxon>
        <taxon>Cherax</taxon>
    </lineage>
</organism>
<keyword evidence="4" id="KW-1185">Reference proteome</keyword>
<feature type="region of interest" description="Disordered" evidence="1">
    <location>
        <begin position="30"/>
        <end position="110"/>
    </location>
</feature>
<proteinExistence type="predicted"/>
<sequence length="110" mass="11997">MKVVLCVAAVVVGLSVGLDQPEQHRVKRQFGRGRGHGHGHNANLAVGGFVPPGHRQPPRGRPQQGGGGIGPRPGAPAAITGNRNICLRGQNRHRPECRHHHHHHHHHRHQ</sequence>